<evidence type="ECO:0000313" key="4">
    <source>
        <dbReference type="EMBL" id="MBE9030458.1"/>
    </source>
</evidence>
<dbReference type="PROSITE" id="PS51257">
    <property type="entry name" value="PROKAR_LIPOPROTEIN"/>
    <property type="match status" value="1"/>
</dbReference>
<evidence type="ECO:0000259" key="3">
    <source>
        <dbReference type="Pfam" id="PF13115"/>
    </source>
</evidence>
<dbReference type="RefSeq" id="WP_264325285.1">
    <property type="nucleotide sequence ID" value="NZ_JADEXQ010000036.1"/>
</dbReference>
<evidence type="ECO:0000256" key="1">
    <source>
        <dbReference type="SAM" id="MobiDB-lite"/>
    </source>
</evidence>
<organism evidence="4 5">
    <name type="scientific">Romeriopsis navalis LEGE 11480</name>
    <dbReference type="NCBI Taxonomy" id="2777977"/>
    <lineage>
        <taxon>Bacteria</taxon>
        <taxon>Bacillati</taxon>
        <taxon>Cyanobacteriota</taxon>
        <taxon>Cyanophyceae</taxon>
        <taxon>Leptolyngbyales</taxon>
        <taxon>Leptolyngbyaceae</taxon>
        <taxon>Romeriopsis</taxon>
        <taxon>Romeriopsis navalis</taxon>
    </lineage>
</organism>
<dbReference type="AlphaFoldDB" id="A0A928VMK4"/>
<proteinExistence type="predicted"/>
<evidence type="ECO:0000313" key="5">
    <source>
        <dbReference type="Proteomes" id="UP000625316"/>
    </source>
</evidence>
<feature type="domain" description="YtkA-like" evidence="3">
    <location>
        <begin position="71"/>
        <end position="141"/>
    </location>
</feature>
<sequence length="156" mass="16464">MFQKFALAAFLSVTLIACGSNASQKSSQPSDTTAATSPAKSDSTTKGMDHSKMGDTVKAKASKDIRQVSPSSNEVKMGDAEIVVSVLQENLTADDVEVKVSMPMEGEDPMTSMAIVEAGTQPNQFKIKTNFGMAGPWAVHVMAKGAEPATFAFQVK</sequence>
<reference evidence="4" key="1">
    <citation type="submission" date="2020-10" db="EMBL/GenBank/DDBJ databases">
        <authorList>
            <person name="Castelo-Branco R."/>
            <person name="Eusebio N."/>
            <person name="Adriana R."/>
            <person name="Vieira A."/>
            <person name="Brugerolle De Fraissinette N."/>
            <person name="Rezende De Castro R."/>
            <person name="Schneider M.P."/>
            <person name="Vasconcelos V."/>
            <person name="Leao P.N."/>
        </authorList>
    </citation>
    <scope>NUCLEOTIDE SEQUENCE</scope>
    <source>
        <strain evidence="4">LEGE 11480</strain>
    </source>
</reference>
<dbReference type="Pfam" id="PF13115">
    <property type="entry name" value="YtkA"/>
    <property type="match status" value="1"/>
</dbReference>
<feature type="compositionally biased region" description="Basic and acidic residues" evidence="1">
    <location>
        <begin position="47"/>
        <end position="66"/>
    </location>
</feature>
<keyword evidence="2" id="KW-0732">Signal</keyword>
<accession>A0A928VMK4</accession>
<feature type="region of interest" description="Disordered" evidence="1">
    <location>
        <begin position="21"/>
        <end position="73"/>
    </location>
</feature>
<keyword evidence="5" id="KW-1185">Reference proteome</keyword>
<feature type="signal peptide" evidence="2">
    <location>
        <begin position="1"/>
        <end position="22"/>
    </location>
</feature>
<comment type="caution">
    <text evidence="4">The sequence shown here is derived from an EMBL/GenBank/DDBJ whole genome shotgun (WGS) entry which is preliminary data.</text>
</comment>
<protein>
    <submittedName>
        <fullName evidence="4">FixH family protein</fullName>
    </submittedName>
</protein>
<feature type="compositionally biased region" description="Polar residues" evidence="1">
    <location>
        <begin position="21"/>
        <end position="46"/>
    </location>
</feature>
<dbReference type="EMBL" id="JADEXQ010000036">
    <property type="protein sequence ID" value="MBE9030458.1"/>
    <property type="molecule type" value="Genomic_DNA"/>
</dbReference>
<name>A0A928VMK4_9CYAN</name>
<dbReference type="Proteomes" id="UP000625316">
    <property type="component" value="Unassembled WGS sequence"/>
</dbReference>
<feature type="chain" id="PRO_5038127836" evidence="2">
    <location>
        <begin position="23"/>
        <end position="156"/>
    </location>
</feature>
<gene>
    <name evidence="4" type="ORF">IQ266_12025</name>
</gene>
<dbReference type="InterPro" id="IPR032693">
    <property type="entry name" value="YtkA-like_dom"/>
</dbReference>
<evidence type="ECO:0000256" key="2">
    <source>
        <dbReference type="SAM" id="SignalP"/>
    </source>
</evidence>